<evidence type="ECO:0000313" key="1">
    <source>
        <dbReference type="EMBL" id="GAC31825.1"/>
    </source>
</evidence>
<accession>K7A8U1</accession>
<dbReference type="AlphaFoldDB" id="K7A8U1"/>
<dbReference type="Proteomes" id="UP000006322">
    <property type="component" value="Unassembled WGS sequence"/>
</dbReference>
<dbReference type="EMBL" id="BAER01000023">
    <property type="protein sequence ID" value="GAC31825.1"/>
    <property type="molecule type" value="Genomic_DNA"/>
</dbReference>
<sequence length="432" mass="48700">MDLDIAASDGSKNLLLGSAFKSTPGVISDDLRAINTDNIADITSNWSGRWLVIVANTLHLDPGGMLGCYYGLQAGEPVLSSSLALLNEIFSFEKNNDFKDIKHGNAMNWFPPPLTIFNGVKKLLVGQAININEGTIKRAGKRENKFRHLAQSEVYTTLAIRLTTIVKNVCRVYGDEIYLPLTAGFDSRTLLAALLNSQTSFSAFLFEHDNISAADNKIPATLAAKFKFSFSFINREKAFNKQKYDEYIAHSAGQAADADGLFHAHSQFESLASKSTNKKKIILRGGVWETGRNFYPTIDNALTLEEDILANLKPRFPILRESKLHEESVKLWIQHTQATHSNLSFRDRFYLEQRVSGWLAALEQAMDLTSFDRIHPANCQDIVDLLALTEFNPQPKIIQELQLKLLETAFNPRSLKEILKDFYYYAYHKLRQ</sequence>
<proteinExistence type="predicted"/>
<evidence type="ECO:0008006" key="3">
    <source>
        <dbReference type="Google" id="ProtNLM"/>
    </source>
</evidence>
<keyword evidence="2" id="KW-1185">Reference proteome</keyword>
<reference evidence="2" key="1">
    <citation type="journal article" date="2014" name="Environ. Microbiol.">
        <title>Comparative genomics of the marine bacterial genus Glaciecola reveals the high degree of genomic diversity and genomic characteristic for cold adaptation.</title>
        <authorList>
            <person name="Qin Q.L."/>
            <person name="Xie B.B."/>
            <person name="Yu Y."/>
            <person name="Shu Y.L."/>
            <person name="Rong J.C."/>
            <person name="Zhang Y.J."/>
            <person name="Zhao D.L."/>
            <person name="Chen X.L."/>
            <person name="Zhang X.Y."/>
            <person name="Chen B."/>
            <person name="Zhou B.C."/>
            <person name="Zhang Y.Z."/>
        </authorList>
    </citation>
    <scope>NUCLEOTIDE SEQUENCE [LARGE SCALE GENOMIC DNA]</scope>
    <source>
        <strain evidence="2">LMG 21857</strain>
    </source>
</reference>
<evidence type="ECO:0000313" key="2">
    <source>
        <dbReference type="Proteomes" id="UP000006322"/>
    </source>
</evidence>
<organism evidence="1 2">
    <name type="scientific">Paraglaciecola polaris LMG 21857</name>
    <dbReference type="NCBI Taxonomy" id="1129793"/>
    <lineage>
        <taxon>Bacteria</taxon>
        <taxon>Pseudomonadati</taxon>
        <taxon>Pseudomonadota</taxon>
        <taxon>Gammaproteobacteria</taxon>
        <taxon>Alteromonadales</taxon>
        <taxon>Alteromonadaceae</taxon>
        <taxon>Paraglaciecola</taxon>
    </lineage>
</organism>
<protein>
    <recommendedName>
        <fullName evidence="3">Asparagine synthetase domain-containing protein</fullName>
    </recommendedName>
</protein>
<dbReference type="STRING" id="1129793.GPLA_0909"/>
<comment type="caution">
    <text evidence="1">The sequence shown here is derived from an EMBL/GenBank/DDBJ whole genome shotgun (WGS) entry which is preliminary data.</text>
</comment>
<name>K7A8U1_9ALTE</name>
<gene>
    <name evidence="1" type="ORF">GPLA_0909</name>
</gene>